<name>A0ABV4F0Q8_BRAEL</name>
<feature type="compositionally biased region" description="Basic and acidic residues" evidence="1">
    <location>
        <begin position="27"/>
        <end position="41"/>
    </location>
</feature>
<comment type="caution">
    <text evidence="2">The sequence shown here is derived from an EMBL/GenBank/DDBJ whole genome shotgun (WGS) entry which is preliminary data.</text>
</comment>
<evidence type="ECO:0000313" key="2">
    <source>
        <dbReference type="EMBL" id="MEY9317009.1"/>
    </source>
</evidence>
<reference evidence="2 3" key="1">
    <citation type="submission" date="2024-07" db="EMBL/GenBank/DDBJ databases">
        <title>Genomic Encyclopedia of Type Strains, Phase V (KMG-V): Genome sequencing to study the core and pangenomes of soil and plant-associated prokaryotes.</title>
        <authorList>
            <person name="Whitman W."/>
        </authorList>
    </citation>
    <scope>NUCLEOTIDE SEQUENCE [LARGE SCALE GENOMIC DNA]</scope>
    <source>
        <strain evidence="2 3">USDA 415</strain>
    </source>
</reference>
<dbReference type="Proteomes" id="UP001565471">
    <property type="component" value="Unassembled WGS sequence"/>
</dbReference>
<evidence type="ECO:0000256" key="1">
    <source>
        <dbReference type="SAM" id="MobiDB-lite"/>
    </source>
</evidence>
<keyword evidence="3" id="KW-1185">Reference proteome</keyword>
<proteinExistence type="predicted"/>
<dbReference type="RefSeq" id="WP_016846135.1">
    <property type="nucleotide sequence ID" value="NZ_CP126026.1"/>
</dbReference>
<sequence length="393" mass="42683">MSDTDMQRDEATGQFAPAEPLTGQAGLEHDAGWVPLKKQEADTELDEAQAAEELAARREEEGEPEKIGLYNKDRTGFLDDLENPEHEGPKVSLTPESAADALSGWREYQNELDQAVADAELLDSVDALDKTPEIDPKADDAPAKPTDSAEAADPEAQALQWLEDHPEAHRALSEHVQASTAAAEQVRAAYAQQLDGALAVARQVTFAMIPELNGVTDANHAASVLSAIQQQNPQRFAQIQQLDRDTGQLMAAAQNERHAATQRELKAVQDYNAEQERAYARRYGAVDRATGEGVRSYLQGLGATDEDLAALSQTRLPVWAQRALIDAAEMQQVRNAPKAVVKPDLPPVQRPGVARAPGEARHTDLTRLNGRLSKSGSVDDAFALISAMRANRR</sequence>
<organism evidence="2 3">
    <name type="scientific">Bradyrhizobium elkanii</name>
    <dbReference type="NCBI Taxonomy" id="29448"/>
    <lineage>
        <taxon>Bacteria</taxon>
        <taxon>Pseudomonadati</taxon>
        <taxon>Pseudomonadota</taxon>
        <taxon>Alphaproteobacteria</taxon>
        <taxon>Hyphomicrobiales</taxon>
        <taxon>Nitrobacteraceae</taxon>
        <taxon>Bradyrhizobium</taxon>
    </lineage>
</organism>
<protein>
    <submittedName>
        <fullName evidence="2">Uncharacterized protein</fullName>
    </submittedName>
</protein>
<dbReference type="EMBL" id="JBGBZA010000002">
    <property type="protein sequence ID" value="MEY9317009.1"/>
    <property type="molecule type" value="Genomic_DNA"/>
</dbReference>
<feature type="region of interest" description="Disordered" evidence="1">
    <location>
        <begin position="131"/>
        <end position="153"/>
    </location>
</feature>
<feature type="compositionally biased region" description="Basic and acidic residues" evidence="1">
    <location>
        <begin position="54"/>
        <end position="89"/>
    </location>
</feature>
<accession>A0ABV4F0Q8</accession>
<feature type="region of interest" description="Disordered" evidence="1">
    <location>
        <begin position="1"/>
        <end position="96"/>
    </location>
</feature>
<feature type="compositionally biased region" description="Basic and acidic residues" evidence="1">
    <location>
        <begin position="1"/>
        <end position="11"/>
    </location>
</feature>
<feature type="compositionally biased region" description="Basic and acidic residues" evidence="1">
    <location>
        <begin position="131"/>
        <end position="142"/>
    </location>
</feature>
<gene>
    <name evidence="2" type="ORF">ABIF29_003808</name>
</gene>
<evidence type="ECO:0000313" key="3">
    <source>
        <dbReference type="Proteomes" id="UP001565471"/>
    </source>
</evidence>